<dbReference type="PROSITE" id="PS50048">
    <property type="entry name" value="ZN2_CY6_FUNGAL_2"/>
    <property type="match status" value="1"/>
</dbReference>
<sequence length="579" mass="64751">MLTDQNVGIQNGNTSRPPLQQTNHQSRVRTGCLICRARKIKCDEQRPNCHRCSKAKRKCVYKRRPPLMPLQPAPPNVDSQEHYNSPRNPANSSQPSRTGHDLIHGDLLPPDSTCNTRESAVFNTAVGMTCGNHQDITNFHQESSSENADSPSARFYTTSLQIYVTTAIDLFYPSGITSRSSSEFIDQVDCPIISAFDYLNWNKIKLHIVQLSTQDPSVAAAIEAVQGIYRAQVNRLAMLHATSEYQARLAAFEALVADDKISFDTILVISLLLCLCEVILPNEDGPALQVFDLAFEARLAVWLLNTDRSPMSLRICAWLQLLHVATKRSGCCGLLPETVFDLISDHITEVPNLPPLSNSPDSSSAMYDIISAPIFSFYLQLQRISNQIQDLSHYRRSRITPEDQEEVTQIVTNLNNTLSTLWNARPSPLQFQPGQLRENFCSMIAEPLIALVGVCTAAYHGEVVGLRRTLGDDPFPSPESQQPMSKIRDIIEGDWNAISKGALSPGYIRPLFLYSIENLKQDKTEWAVARLRQVQSPMSRSEFIAALGEALGREQRTEKRRVATKYFCNGAFNAMVPRM</sequence>
<dbReference type="Gene3D" id="4.10.240.10">
    <property type="entry name" value="Zn(2)-C6 fungal-type DNA-binding domain"/>
    <property type="match status" value="1"/>
</dbReference>
<reference evidence="5" key="1">
    <citation type="journal article" date="2015" name="Genome Announc.">
        <title>Draft whole-genome sequence of the biocontrol agent Trichoderma harzianum T6776.</title>
        <authorList>
            <person name="Baroncelli R."/>
            <person name="Piaggeschi G."/>
            <person name="Fiorini L."/>
            <person name="Bertolini E."/>
            <person name="Zapparata A."/>
            <person name="Pe M.E."/>
            <person name="Sarrocco S."/>
            <person name="Vannacci G."/>
        </authorList>
    </citation>
    <scope>NUCLEOTIDE SEQUENCE [LARGE SCALE GENOMIC DNA]</scope>
    <source>
        <strain evidence="5">T6776</strain>
    </source>
</reference>
<name>A0A0G0AQB9_TRIHA</name>
<feature type="compositionally biased region" description="Polar residues" evidence="2">
    <location>
        <begin position="82"/>
        <end position="97"/>
    </location>
</feature>
<dbReference type="AlphaFoldDB" id="A0A0G0AQB9"/>
<dbReference type="GO" id="GO:0008270">
    <property type="term" value="F:zinc ion binding"/>
    <property type="evidence" value="ECO:0007669"/>
    <property type="project" value="InterPro"/>
</dbReference>
<dbReference type="PANTHER" id="PTHR37534:SF46">
    <property type="entry name" value="ZN(II)2CYS6 TRANSCRIPTION FACTOR (EUROFUNG)"/>
    <property type="match status" value="1"/>
</dbReference>
<dbReference type="Proteomes" id="UP000034112">
    <property type="component" value="Unassembled WGS sequence"/>
</dbReference>
<dbReference type="SMART" id="SM00066">
    <property type="entry name" value="GAL4"/>
    <property type="match status" value="1"/>
</dbReference>
<gene>
    <name evidence="4" type="ORF">THAR02_01193</name>
</gene>
<protein>
    <recommendedName>
        <fullName evidence="3">Zn(2)-C6 fungal-type domain-containing protein</fullName>
    </recommendedName>
</protein>
<dbReference type="PANTHER" id="PTHR37534">
    <property type="entry name" value="TRANSCRIPTIONAL ACTIVATOR PROTEIN UGA3"/>
    <property type="match status" value="1"/>
</dbReference>
<feature type="compositionally biased region" description="Pro residues" evidence="2">
    <location>
        <begin position="66"/>
        <end position="75"/>
    </location>
</feature>
<evidence type="ECO:0000313" key="4">
    <source>
        <dbReference type="EMBL" id="KKP06704.1"/>
    </source>
</evidence>
<feature type="region of interest" description="Disordered" evidence="2">
    <location>
        <begin position="63"/>
        <end position="102"/>
    </location>
</feature>
<evidence type="ECO:0000259" key="3">
    <source>
        <dbReference type="PROSITE" id="PS50048"/>
    </source>
</evidence>
<evidence type="ECO:0000256" key="2">
    <source>
        <dbReference type="SAM" id="MobiDB-lite"/>
    </source>
</evidence>
<dbReference type="GO" id="GO:0000981">
    <property type="term" value="F:DNA-binding transcription factor activity, RNA polymerase II-specific"/>
    <property type="evidence" value="ECO:0007669"/>
    <property type="project" value="InterPro"/>
</dbReference>
<dbReference type="OMA" id="CNTRESA"/>
<dbReference type="EMBL" id="JOKZ01000020">
    <property type="protein sequence ID" value="KKP06704.1"/>
    <property type="molecule type" value="Genomic_DNA"/>
</dbReference>
<dbReference type="InterPro" id="IPR001138">
    <property type="entry name" value="Zn2Cys6_DnaBD"/>
</dbReference>
<dbReference type="CDD" id="cd00067">
    <property type="entry name" value="GAL4"/>
    <property type="match status" value="1"/>
</dbReference>
<comment type="caution">
    <text evidence="4">The sequence shown here is derived from an EMBL/GenBank/DDBJ whole genome shotgun (WGS) entry which is preliminary data.</text>
</comment>
<feature type="region of interest" description="Disordered" evidence="2">
    <location>
        <begin position="1"/>
        <end position="25"/>
    </location>
</feature>
<dbReference type="Pfam" id="PF00172">
    <property type="entry name" value="Zn_clus"/>
    <property type="match status" value="1"/>
</dbReference>
<dbReference type="SUPFAM" id="SSF57701">
    <property type="entry name" value="Zn2/Cys6 DNA-binding domain"/>
    <property type="match status" value="1"/>
</dbReference>
<proteinExistence type="predicted"/>
<feature type="domain" description="Zn(2)-C6 fungal-type" evidence="3">
    <location>
        <begin position="31"/>
        <end position="61"/>
    </location>
</feature>
<dbReference type="InterPro" id="IPR036864">
    <property type="entry name" value="Zn2-C6_fun-type_DNA-bd_sf"/>
</dbReference>
<keyword evidence="1" id="KW-0539">Nucleus</keyword>
<dbReference type="PROSITE" id="PS00463">
    <property type="entry name" value="ZN2_CY6_FUNGAL_1"/>
    <property type="match status" value="1"/>
</dbReference>
<evidence type="ECO:0000256" key="1">
    <source>
        <dbReference type="ARBA" id="ARBA00023242"/>
    </source>
</evidence>
<accession>A0A0G0AQB9</accession>
<evidence type="ECO:0000313" key="5">
    <source>
        <dbReference type="Proteomes" id="UP000034112"/>
    </source>
</evidence>
<dbReference type="OrthoDB" id="648861at2759"/>
<organism evidence="4 5">
    <name type="scientific">Trichoderma harzianum</name>
    <name type="common">Hypocrea lixii</name>
    <dbReference type="NCBI Taxonomy" id="5544"/>
    <lineage>
        <taxon>Eukaryota</taxon>
        <taxon>Fungi</taxon>
        <taxon>Dikarya</taxon>
        <taxon>Ascomycota</taxon>
        <taxon>Pezizomycotina</taxon>
        <taxon>Sordariomycetes</taxon>
        <taxon>Hypocreomycetidae</taxon>
        <taxon>Hypocreales</taxon>
        <taxon>Hypocreaceae</taxon>
        <taxon>Trichoderma</taxon>
    </lineage>
</organism>